<evidence type="ECO:0000313" key="1">
    <source>
        <dbReference type="EMBL" id="MCF2528858.1"/>
    </source>
</evidence>
<sequence>MSGLAKADISAIGKNAEGSLSARVVKALSDHGASPEGAARALGLKPTTPPQRRKLLFDLLTSDRERTARLALLAKVDSILRAEVPKRMRETPLEPAHFGLGTYEEVPKLLSDRLTRMETGAASLADFEAGLTGWLSNVAGSVYFERLVKYEPGLVAFVDALGADLVLLMNAGLTLGPQALRGVDGKPRIVSQAFGRPERVVRFSLEGSDGVVREFTDFGRLAPNPEGWWGLLPVEVKLERALGGVAGQFGDFLPRLAVARKLIAVVLDGRTEVERRIDPSDLVFLHHELGQTVITPVTRNLIARIEQHGPVTAGEVAKVTDFGPASSRVHQTSYYRARVLVARSWLDKLIAPIVGL</sequence>
<keyword evidence="2" id="KW-1185">Reference proteome</keyword>
<name>A0AA41PZT6_9ACTN</name>
<protein>
    <submittedName>
        <fullName evidence="1">Uncharacterized protein</fullName>
    </submittedName>
</protein>
<accession>A0AA41PZT6</accession>
<dbReference type="RefSeq" id="WP_235053022.1">
    <property type="nucleotide sequence ID" value="NZ_JAKFHA010000008.1"/>
</dbReference>
<proteinExistence type="predicted"/>
<reference evidence="1" key="1">
    <citation type="submission" date="2022-01" db="EMBL/GenBank/DDBJ databases">
        <title>Genome-Based Taxonomic Classification of the Phylum Actinobacteria.</title>
        <authorList>
            <person name="Gao Y."/>
        </authorList>
    </citation>
    <scope>NUCLEOTIDE SEQUENCE</scope>
    <source>
        <strain evidence="1">KLBMP 8922</strain>
    </source>
</reference>
<dbReference type="AlphaFoldDB" id="A0AA41PZT6"/>
<organism evidence="1 2">
    <name type="scientific">Yinghuangia soli</name>
    <dbReference type="NCBI Taxonomy" id="2908204"/>
    <lineage>
        <taxon>Bacteria</taxon>
        <taxon>Bacillati</taxon>
        <taxon>Actinomycetota</taxon>
        <taxon>Actinomycetes</taxon>
        <taxon>Kitasatosporales</taxon>
        <taxon>Streptomycetaceae</taxon>
        <taxon>Yinghuangia</taxon>
    </lineage>
</organism>
<comment type="caution">
    <text evidence="1">The sequence shown here is derived from an EMBL/GenBank/DDBJ whole genome shotgun (WGS) entry which is preliminary data.</text>
</comment>
<dbReference type="Proteomes" id="UP001165378">
    <property type="component" value="Unassembled WGS sequence"/>
</dbReference>
<dbReference type="EMBL" id="JAKFHA010000008">
    <property type="protein sequence ID" value="MCF2528858.1"/>
    <property type="molecule type" value="Genomic_DNA"/>
</dbReference>
<gene>
    <name evidence="1" type="ORF">LZ495_16765</name>
</gene>
<evidence type="ECO:0000313" key="2">
    <source>
        <dbReference type="Proteomes" id="UP001165378"/>
    </source>
</evidence>